<evidence type="ECO:0000259" key="6">
    <source>
        <dbReference type="Pfam" id="PF15009"/>
    </source>
</evidence>
<evidence type="ECO:0008006" key="10">
    <source>
        <dbReference type="Google" id="ProtNLM"/>
    </source>
</evidence>
<dbReference type="GO" id="GO:0016239">
    <property type="term" value="P:positive regulation of macroautophagy"/>
    <property type="evidence" value="ECO:0007669"/>
    <property type="project" value="TreeGrafter"/>
</dbReference>
<keyword evidence="3 5" id="KW-1133">Transmembrane helix</keyword>
<evidence type="ECO:0000256" key="3">
    <source>
        <dbReference type="ARBA" id="ARBA00022989"/>
    </source>
</evidence>
<comment type="caution">
    <text evidence="8">The sequence shown here is derived from an EMBL/GenBank/DDBJ whole genome shotgun (WGS) entry which is preliminary data.</text>
</comment>
<dbReference type="GO" id="GO:0061507">
    <property type="term" value="F:2',3'-cyclic GMP-AMP binding"/>
    <property type="evidence" value="ECO:0007669"/>
    <property type="project" value="TreeGrafter"/>
</dbReference>
<dbReference type="Pfam" id="PF15009">
    <property type="entry name" value="STING_LBD"/>
    <property type="match status" value="1"/>
</dbReference>
<sequence length="343" mass="38677">MEASPVVERKYRHILGAVIVVVLASLVSAQWINSTIKLAAVVMLGFLVAVVNQLVWRFCFLLEEICHVRKLCLSGYMEVFKRTLSFNSQSKSVMFVAAIFLACLPNEFKWGTITKTFQELGPIPFCASICAFHILFWITKAEQCTTWQAHTMTDIKGLDYGSGMAHSFFHGYLKIILPSKGDGTPSIRERILAFMEKEQFQDDKFPVKKLVILIPSSGYSFPDLSKSDTSSQSETNPDIEAALNLQDHLRNRAGTVQRCYRGGAYRIRTRPGGSDFMYVLAEGATPVLTFQEAYKSGTETADLMKSHRVDIVSNFYQTLKILIQENIDCRDLVDLIYYDGRNA</sequence>
<feature type="domain" description="STING transmembrane" evidence="7">
    <location>
        <begin position="41"/>
        <end position="157"/>
    </location>
</feature>
<feature type="transmembrane region" description="Helical" evidence="5">
    <location>
        <begin position="38"/>
        <end position="60"/>
    </location>
</feature>
<gene>
    <name evidence="8" type="ORF">ONE63_002480</name>
</gene>
<dbReference type="GO" id="GO:0002218">
    <property type="term" value="P:activation of innate immune response"/>
    <property type="evidence" value="ECO:0007669"/>
    <property type="project" value="InterPro"/>
</dbReference>
<evidence type="ECO:0000256" key="5">
    <source>
        <dbReference type="SAM" id="Phobius"/>
    </source>
</evidence>
<dbReference type="GO" id="GO:0032481">
    <property type="term" value="P:positive regulation of type I interferon production"/>
    <property type="evidence" value="ECO:0007669"/>
    <property type="project" value="InterPro"/>
</dbReference>
<evidence type="ECO:0000256" key="4">
    <source>
        <dbReference type="ARBA" id="ARBA00023136"/>
    </source>
</evidence>
<accession>A0AAV7XAM1</accession>
<dbReference type="GO" id="GO:0061709">
    <property type="term" value="P:reticulophagy"/>
    <property type="evidence" value="ECO:0007669"/>
    <property type="project" value="TreeGrafter"/>
</dbReference>
<dbReference type="GO" id="GO:0005776">
    <property type="term" value="C:autophagosome"/>
    <property type="evidence" value="ECO:0007669"/>
    <property type="project" value="TreeGrafter"/>
</dbReference>
<dbReference type="GO" id="GO:0045087">
    <property type="term" value="P:innate immune response"/>
    <property type="evidence" value="ECO:0007669"/>
    <property type="project" value="TreeGrafter"/>
</dbReference>
<comment type="subcellular location">
    <subcellularLocation>
        <location evidence="1">Membrane</location>
        <topology evidence="1">Multi-pass membrane protein</topology>
    </subcellularLocation>
</comment>
<evidence type="ECO:0000256" key="1">
    <source>
        <dbReference type="ARBA" id="ARBA00004141"/>
    </source>
</evidence>
<reference evidence="8" key="1">
    <citation type="submission" date="2022-12" db="EMBL/GenBank/DDBJ databases">
        <title>Chromosome-level genome assembly of the bean flower thrips Megalurothrips usitatus.</title>
        <authorList>
            <person name="Ma L."/>
            <person name="Liu Q."/>
            <person name="Li H."/>
            <person name="Cai W."/>
        </authorList>
    </citation>
    <scope>NUCLEOTIDE SEQUENCE</scope>
    <source>
        <strain evidence="8">Cailab_2022a</strain>
    </source>
</reference>
<keyword evidence="2 5" id="KW-0812">Transmembrane</keyword>
<dbReference type="PANTHER" id="PTHR34339:SF1">
    <property type="entry name" value="STIMULATOR OF INTERFERON GENES PROTEIN"/>
    <property type="match status" value="1"/>
</dbReference>
<dbReference type="Pfam" id="PF23417">
    <property type="entry name" value="STING_TM"/>
    <property type="match status" value="1"/>
</dbReference>
<keyword evidence="9" id="KW-1185">Reference proteome</keyword>
<dbReference type="GO" id="GO:0005789">
    <property type="term" value="C:endoplasmic reticulum membrane"/>
    <property type="evidence" value="ECO:0007669"/>
    <property type="project" value="TreeGrafter"/>
</dbReference>
<dbReference type="InterPro" id="IPR038623">
    <property type="entry name" value="STING_C_sf"/>
</dbReference>
<organism evidence="8 9">
    <name type="scientific">Megalurothrips usitatus</name>
    <name type="common">bean blossom thrips</name>
    <dbReference type="NCBI Taxonomy" id="439358"/>
    <lineage>
        <taxon>Eukaryota</taxon>
        <taxon>Metazoa</taxon>
        <taxon>Ecdysozoa</taxon>
        <taxon>Arthropoda</taxon>
        <taxon>Hexapoda</taxon>
        <taxon>Insecta</taxon>
        <taxon>Pterygota</taxon>
        <taxon>Neoptera</taxon>
        <taxon>Paraneoptera</taxon>
        <taxon>Thysanoptera</taxon>
        <taxon>Terebrantia</taxon>
        <taxon>Thripoidea</taxon>
        <taxon>Thripidae</taxon>
        <taxon>Megalurothrips</taxon>
    </lineage>
</organism>
<dbReference type="InterPro" id="IPR055434">
    <property type="entry name" value="STING_TM"/>
</dbReference>
<dbReference type="InterPro" id="IPR055432">
    <property type="entry name" value="STING_LBD"/>
</dbReference>
<keyword evidence="4 5" id="KW-0472">Membrane</keyword>
<name>A0AAV7XAM1_9NEOP</name>
<evidence type="ECO:0000313" key="8">
    <source>
        <dbReference type="EMBL" id="KAJ1522170.1"/>
    </source>
</evidence>
<dbReference type="AlphaFoldDB" id="A0AAV7XAM1"/>
<dbReference type="Gene3D" id="3.40.50.12100">
    <property type="entry name" value="Stimulator of interferon genes protein"/>
    <property type="match status" value="1"/>
</dbReference>
<dbReference type="PANTHER" id="PTHR34339">
    <property type="entry name" value="STIMULATOR OF INTERFERON GENES PROTEIN"/>
    <property type="match status" value="1"/>
</dbReference>
<dbReference type="EMBL" id="JAPTSV010000012">
    <property type="protein sequence ID" value="KAJ1522170.1"/>
    <property type="molecule type" value="Genomic_DNA"/>
</dbReference>
<protein>
    <recommendedName>
        <fullName evidence="10">Stimulator of interferon genes protein</fullName>
    </recommendedName>
</protein>
<evidence type="ECO:0000256" key="2">
    <source>
        <dbReference type="ARBA" id="ARBA00022692"/>
    </source>
</evidence>
<feature type="domain" description="STING ligand-binding" evidence="6">
    <location>
        <begin position="159"/>
        <end position="340"/>
    </location>
</feature>
<dbReference type="Proteomes" id="UP001075354">
    <property type="component" value="Chromosome 12"/>
</dbReference>
<dbReference type="GO" id="GO:0000045">
    <property type="term" value="P:autophagosome assembly"/>
    <property type="evidence" value="ECO:0007669"/>
    <property type="project" value="TreeGrafter"/>
</dbReference>
<dbReference type="GO" id="GO:0035438">
    <property type="term" value="F:cyclic-di-GMP binding"/>
    <property type="evidence" value="ECO:0007669"/>
    <property type="project" value="TreeGrafter"/>
</dbReference>
<dbReference type="InterPro" id="IPR029158">
    <property type="entry name" value="STING"/>
</dbReference>
<evidence type="ECO:0000259" key="7">
    <source>
        <dbReference type="Pfam" id="PF23417"/>
    </source>
</evidence>
<evidence type="ECO:0000313" key="9">
    <source>
        <dbReference type="Proteomes" id="UP001075354"/>
    </source>
</evidence>
<feature type="transmembrane region" description="Helical" evidence="5">
    <location>
        <begin position="12"/>
        <end position="32"/>
    </location>
</feature>
<proteinExistence type="predicted"/>